<keyword evidence="3" id="KW-0862">Zinc</keyword>
<evidence type="ECO:0000256" key="7">
    <source>
        <dbReference type="ARBA" id="ARBA00023242"/>
    </source>
</evidence>
<evidence type="ECO:0000256" key="6">
    <source>
        <dbReference type="ARBA" id="ARBA00023163"/>
    </source>
</evidence>
<dbReference type="HOGENOM" id="CLU_921493_0_0_1"/>
<dbReference type="GeneID" id="13394478"/>
<feature type="compositionally biased region" description="Polar residues" evidence="8">
    <location>
        <begin position="87"/>
        <end position="110"/>
    </location>
</feature>
<dbReference type="InterPro" id="IPR001138">
    <property type="entry name" value="Zn2Cys6_DnaBD"/>
</dbReference>
<keyword evidence="2" id="KW-0479">Metal-binding</keyword>
<evidence type="ECO:0000259" key="9">
    <source>
        <dbReference type="PROSITE" id="PS50048"/>
    </source>
</evidence>
<evidence type="ECO:0000256" key="8">
    <source>
        <dbReference type="SAM" id="MobiDB-lite"/>
    </source>
</evidence>
<dbReference type="Pfam" id="PF00172">
    <property type="entry name" value="Zn_clus"/>
    <property type="match status" value="1"/>
</dbReference>
<keyword evidence="5" id="KW-0238">DNA-binding</keyword>
<dbReference type="CDD" id="cd12148">
    <property type="entry name" value="fungal_TF_MHR"/>
    <property type="match status" value="1"/>
</dbReference>
<dbReference type="PANTHER" id="PTHR47782:SF1">
    <property type="entry name" value="PYRIMIDINE PATHWAY REGULATORY PROTEIN 1"/>
    <property type="match status" value="1"/>
</dbReference>
<comment type="subcellular location">
    <subcellularLocation>
        <location evidence="1">Nucleus</location>
    </subcellularLocation>
</comment>
<evidence type="ECO:0000256" key="5">
    <source>
        <dbReference type="ARBA" id="ARBA00023125"/>
    </source>
</evidence>
<evidence type="ECO:0000256" key="4">
    <source>
        <dbReference type="ARBA" id="ARBA00023015"/>
    </source>
</evidence>
<keyword evidence="6" id="KW-0804">Transcription</keyword>
<keyword evidence="7" id="KW-0539">Nucleus</keyword>
<dbReference type="PANTHER" id="PTHR47782">
    <property type="entry name" value="ZN(II)2CYS6 TRANSCRIPTION FACTOR (EUROFUNG)-RELATED"/>
    <property type="match status" value="1"/>
</dbReference>
<dbReference type="Proteomes" id="UP000008062">
    <property type="component" value="Chromosome 1"/>
</dbReference>
<dbReference type="SUPFAM" id="SSF57701">
    <property type="entry name" value="Zn2/Cys6 DNA-binding domain"/>
    <property type="match status" value="1"/>
</dbReference>
<evidence type="ECO:0000256" key="1">
    <source>
        <dbReference type="ARBA" id="ARBA00004123"/>
    </source>
</evidence>
<keyword evidence="4" id="KW-0805">Transcription regulation</keyword>
<feature type="region of interest" description="Disordered" evidence="8">
    <location>
        <begin position="160"/>
        <end position="180"/>
    </location>
</feature>
<dbReference type="InParanoid" id="F9WZ39"/>
<dbReference type="Gene3D" id="4.10.240.10">
    <property type="entry name" value="Zn(2)-C6 fungal-type DNA-binding domain"/>
    <property type="match status" value="1"/>
</dbReference>
<evidence type="ECO:0000256" key="2">
    <source>
        <dbReference type="ARBA" id="ARBA00022723"/>
    </source>
</evidence>
<accession>F9WZ39</accession>
<dbReference type="OMA" id="ANRAQEC"/>
<gene>
    <name evidence="10" type="ORF">MYCGRDRAFT_107053</name>
</gene>
<feature type="domain" description="Zn(2)-C6 fungal-type" evidence="9">
    <location>
        <begin position="14"/>
        <end position="44"/>
    </location>
</feature>
<dbReference type="KEGG" id="ztr:MYCGRDRAFT_107053"/>
<evidence type="ECO:0000313" key="11">
    <source>
        <dbReference type="Proteomes" id="UP000008062"/>
    </source>
</evidence>
<reference evidence="10 11" key="1">
    <citation type="journal article" date="2011" name="PLoS Genet.">
        <title>Finished genome of the fungal wheat pathogen Mycosphaerella graminicola reveals dispensome structure, chromosome plasticity, and stealth pathogenesis.</title>
        <authorList>
            <person name="Goodwin S.B."/>
            <person name="Ben M'barek S."/>
            <person name="Dhillon B."/>
            <person name="Wittenberg A.H.J."/>
            <person name="Crane C.F."/>
            <person name="Hane J.K."/>
            <person name="Foster A.J."/>
            <person name="Van der Lee T.A.J."/>
            <person name="Grimwood J."/>
            <person name="Aerts A."/>
            <person name="Antoniw J."/>
            <person name="Bailey A."/>
            <person name="Bluhm B."/>
            <person name="Bowler J."/>
            <person name="Bristow J."/>
            <person name="van der Burgt A."/>
            <person name="Canto-Canche B."/>
            <person name="Churchill A.C.L."/>
            <person name="Conde-Ferraez L."/>
            <person name="Cools H.J."/>
            <person name="Coutinho P.M."/>
            <person name="Csukai M."/>
            <person name="Dehal P."/>
            <person name="De Wit P."/>
            <person name="Donzelli B."/>
            <person name="van de Geest H.C."/>
            <person name="van Ham R.C.H.J."/>
            <person name="Hammond-Kosack K.E."/>
            <person name="Henrissat B."/>
            <person name="Kilian A."/>
            <person name="Kobayashi A.K."/>
            <person name="Koopmann E."/>
            <person name="Kourmpetis Y."/>
            <person name="Kuzniar A."/>
            <person name="Lindquist E."/>
            <person name="Lombard V."/>
            <person name="Maliepaard C."/>
            <person name="Martins N."/>
            <person name="Mehrabi R."/>
            <person name="Nap J.P.H."/>
            <person name="Ponomarenko A."/>
            <person name="Rudd J.J."/>
            <person name="Salamov A."/>
            <person name="Schmutz J."/>
            <person name="Schouten H.J."/>
            <person name="Shapiro H."/>
            <person name="Stergiopoulos I."/>
            <person name="Torriani S.F.F."/>
            <person name="Tu H."/>
            <person name="de Vries R.P."/>
            <person name="Waalwijk C."/>
            <person name="Ware S.B."/>
            <person name="Wiebenga A."/>
            <person name="Zwiers L.-H."/>
            <person name="Oliver R.P."/>
            <person name="Grigoriev I.V."/>
            <person name="Kema G.H.J."/>
        </authorList>
    </citation>
    <scope>NUCLEOTIDE SEQUENCE [LARGE SCALE GENOMIC DNA]</scope>
    <source>
        <strain evidence="11">CBS 115943 / IPO323</strain>
    </source>
</reference>
<name>F9WZ39_ZYMTI</name>
<feature type="compositionally biased region" description="Basic and acidic residues" evidence="8">
    <location>
        <begin position="160"/>
        <end position="171"/>
    </location>
</feature>
<dbReference type="RefSeq" id="XP_003857504.1">
    <property type="nucleotide sequence ID" value="XM_003857456.1"/>
</dbReference>
<organism evidence="10 11">
    <name type="scientific">Zymoseptoria tritici (strain CBS 115943 / IPO323)</name>
    <name type="common">Speckled leaf blotch fungus</name>
    <name type="synonym">Septoria tritici</name>
    <dbReference type="NCBI Taxonomy" id="336722"/>
    <lineage>
        <taxon>Eukaryota</taxon>
        <taxon>Fungi</taxon>
        <taxon>Dikarya</taxon>
        <taxon>Ascomycota</taxon>
        <taxon>Pezizomycotina</taxon>
        <taxon>Dothideomycetes</taxon>
        <taxon>Dothideomycetidae</taxon>
        <taxon>Mycosphaerellales</taxon>
        <taxon>Mycosphaerellaceae</taxon>
        <taxon>Zymoseptoria</taxon>
    </lineage>
</organism>
<dbReference type="CDD" id="cd00067">
    <property type="entry name" value="GAL4"/>
    <property type="match status" value="1"/>
</dbReference>
<dbReference type="SMART" id="SM00066">
    <property type="entry name" value="GAL4"/>
    <property type="match status" value="1"/>
</dbReference>
<evidence type="ECO:0000256" key="3">
    <source>
        <dbReference type="ARBA" id="ARBA00022833"/>
    </source>
</evidence>
<dbReference type="PROSITE" id="PS50048">
    <property type="entry name" value="ZN2_CY6_FUNGAL_2"/>
    <property type="match status" value="1"/>
</dbReference>
<dbReference type="GO" id="GO:0043565">
    <property type="term" value="F:sequence-specific DNA binding"/>
    <property type="evidence" value="ECO:0007669"/>
    <property type="project" value="TreeGrafter"/>
</dbReference>
<dbReference type="PROSITE" id="PS00463">
    <property type="entry name" value="ZN2_CY6_FUNGAL_1"/>
    <property type="match status" value="1"/>
</dbReference>
<sequence length="365" mass="40996">MDSSPQRRPARVSACQRCRRRKQKCDLKHPSCSNCESASVACLTYISSKRADLPRTYISDLESEVERLARENRELQILLRSREANEQHSPYTSASTSTQELGSRLTQDSETPGPHLQDFVTSVCSVVVESTGLPRFLGPSSGITLAKMVMASVRPDALTRTRRDSVQRPDTARSQTSVAAAESCLPPRHAADHLVEVYFQYRTPHLPIVQRAQVAKVLDSAYLHSNCGQIADRDAQRDVFTTYMILAIALCKVPNPSGGTNRVSQTQFVSMCPWQGSLWHLVGIAMRLSVDMGLHWETEDHLLNTDSDLLYERRRLCLNRRSGMYSRVRAGLLGWLPRNRISWHGVRISVLACGSGRSRTLDFQR</sequence>
<feature type="region of interest" description="Disordered" evidence="8">
    <location>
        <begin position="81"/>
        <end position="113"/>
    </location>
</feature>
<proteinExistence type="predicted"/>
<dbReference type="InterPro" id="IPR036864">
    <property type="entry name" value="Zn2-C6_fun-type_DNA-bd_sf"/>
</dbReference>
<dbReference type="STRING" id="336722.F9WZ39"/>
<protein>
    <recommendedName>
        <fullName evidence="9">Zn(2)-C6 fungal-type domain-containing protein</fullName>
    </recommendedName>
</protein>
<dbReference type="OrthoDB" id="2399539at2759"/>
<dbReference type="GO" id="GO:0045944">
    <property type="term" value="P:positive regulation of transcription by RNA polymerase II"/>
    <property type="evidence" value="ECO:0007669"/>
    <property type="project" value="TreeGrafter"/>
</dbReference>
<dbReference type="eggNOG" id="ENOG502SHGN">
    <property type="taxonomic scope" value="Eukaryota"/>
</dbReference>
<dbReference type="GO" id="GO:0000981">
    <property type="term" value="F:DNA-binding transcription factor activity, RNA polymerase II-specific"/>
    <property type="evidence" value="ECO:0007669"/>
    <property type="project" value="InterPro"/>
</dbReference>
<dbReference type="AlphaFoldDB" id="F9WZ39"/>
<dbReference type="InterPro" id="IPR052202">
    <property type="entry name" value="Yeast_MetPath_Reg"/>
</dbReference>
<dbReference type="EMBL" id="CM001196">
    <property type="protein sequence ID" value="EGP92480.1"/>
    <property type="molecule type" value="Genomic_DNA"/>
</dbReference>
<dbReference type="GO" id="GO:0008270">
    <property type="term" value="F:zinc ion binding"/>
    <property type="evidence" value="ECO:0007669"/>
    <property type="project" value="InterPro"/>
</dbReference>
<evidence type="ECO:0000313" key="10">
    <source>
        <dbReference type="EMBL" id="EGP92480.1"/>
    </source>
</evidence>
<keyword evidence="11" id="KW-1185">Reference proteome</keyword>
<dbReference type="GO" id="GO:0005634">
    <property type="term" value="C:nucleus"/>
    <property type="evidence" value="ECO:0007669"/>
    <property type="project" value="UniProtKB-SubCell"/>
</dbReference>